<dbReference type="KEGG" id="tpal:117639241"/>
<dbReference type="InterPro" id="IPR011600">
    <property type="entry name" value="Pept_C14_caspase"/>
</dbReference>
<proteinExistence type="inferred from homology"/>
<dbReference type="Gene3D" id="3.15.10.50">
    <property type="match status" value="1"/>
</dbReference>
<dbReference type="InterPro" id="IPR038602">
    <property type="entry name" value="Mite_allergen_7_sf"/>
</dbReference>
<sequence>MCAVSGPVLRRRMAGRYPVSPGVALIISVRDFKGTDEPRLGARNDFMFLKSTFTVTGCRTFPATEKLSWSQSDFVNALKEAVTPFEEEEAFKRGPFFLCFSTHGDEKGITLSDGEYLPLNVLRAILAEQETLRSRPKVIVIQACRGKMCMTKDGPKLSSFKVTADSAADPWGNTMGIASCVQTRVSYSSDLGSIFILHFCNEILGGLLDNDGCTIQDVKEGVVRALTGIRKFNSQEIVYTTPELFCDNLQGALVLKPTNRDAVLKLRKILTLALSKMPWEIERNEEDIKIPAFPLDEPTHEVTTAEMVDAGKFEEQPSTVSVLEEQSSCMGAGANSALDVNTFVDQLLSAARAEISNRGMEQVSLPDISEKLKQKVISIKIPGRFLAFNGWAKSLASLHRIGDAVMSTNGDKLSLDIPLSLTDLQIRYSYRIVLGKLRPGGHLTATVATNTLHLRASLPQVSDDACALVVDSFELTELGEIQVQAEGLGDLKAYLSKVLTWVTASLHDRISQAVREGLKDAIVKAGLHLNCSSLIRM</sequence>
<feature type="domain" description="Caspase family p20" evidence="2">
    <location>
        <begin position="20"/>
        <end position="148"/>
    </location>
</feature>
<name>A0A6P8Y2R6_THRPL</name>
<dbReference type="PANTHER" id="PTHR22576">
    <property type="entry name" value="MUCOSA ASSOCIATED LYMPHOID TISSUE LYMPHOMA TRANSLOCATION PROTEIN 1/PARACASPASE"/>
    <property type="match status" value="1"/>
</dbReference>
<accession>A0A6P8Y2R6</accession>
<dbReference type="GO" id="GO:0006508">
    <property type="term" value="P:proteolysis"/>
    <property type="evidence" value="ECO:0007669"/>
    <property type="project" value="InterPro"/>
</dbReference>
<dbReference type="GO" id="GO:0004197">
    <property type="term" value="F:cysteine-type endopeptidase activity"/>
    <property type="evidence" value="ECO:0007669"/>
    <property type="project" value="InterPro"/>
</dbReference>
<organism evidence="4">
    <name type="scientific">Thrips palmi</name>
    <name type="common">Melon thrips</name>
    <dbReference type="NCBI Taxonomy" id="161013"/>
    <lineage>
        <taxon>Eukaryota</taxon>
        <taxon>Metazoa</taxon>
        <taxon>Ecdysozoa</taxon>
        <taxon>Arthropoda</taxon>
        <taxon>Hexapoda</taxon>
        <taxon>Insecta</taxon>
        <taxon>Pterygota</taxon>
        <taxon>Neoptera</taxon>
        <taxon>Paraneoptera</taxon>
        <taxon>Thysanoptera</taxon>
        <taxon>Terebrantia</taxon>
        <taxon>Thripoidea</taxon>
        <taxon>Thripidae</taxon>
        <taxon>Thrips</taxon>
    </lineage>
</organism>
<comment type="similarity">
    <text evidence="1">Belongs to the peptidase C14A family.</text>
</comment>
<dbReference type="InterPro" id="IPR052039">
    <property type="entry name" value="Caspase-related_regulators"/>
</dbReference>
<dbReference type="InterPro" id="IPR015917">
    <property type="entry name" value="Pept_C14A"/>
</dbReference>
<dbReference type="InterPro" id="IPR020234">
    <property type="entry name" value="Mite_allergen_group-7"/>
</dbReference>
<dbReference type="PROSITE" id="PS50208">
    <property type="entry name" value="CASPASE_P20"/>
    <property type="match status" value="1"/>
</dbReference>
<evidence type="ECO:0000259" key="2">
    <source>
        <dbReference type="PROSITE" id="PS50208"/>
    </source>
</evidence>
<evidence type="ECO:0000313" key="4">
    <source>
        <dbReference type="RefSeq" id="XP_034230615.1"/>
    </source>
</evidence>
<dbReference type="GeneID" id="117639241"/>
<evidence type="ECO:0000313" key="3">
    <source>
        <dbReference type="Proteomes" id="UP000515158"/>
    </source>
</evidence>
<evidence type="ECO:0000256" key="1">
    <source>
        <dbReference type="ARBA" id="ARBA00010134"/>
    </source>
</evidence>
<dbReference type="Gene3D" id="3.40.50.1460">
    <property type="match status" value="1"/>
</dbReference>
<dbReference type="InterPro" id="IPR029030">
    <property type="entry name" value="Caspase-like_dom_sf"/>
</dbReference>
<dbReference type="AlphaFoldDB" id="A0A6P8Y2R6"/>
<dbReference type="InterPro" id="IPR001309">
    <property type="entry name" value="Pept_C14_p20"/>
</dbReference>
<dbReference type="PANTHER" id="PTHR22576:SF41">
    <property type="entry name" value="CASPASE 14, APOPTOSIS-RELATED CYSTEINE PEPTIDASE"/>
    <property type="match status" value="1"/>
</dbReference>
<dbReference type="SMART" id="SM00115">
    <property type="entry name" value="CASc"/>
    <property type="match status" value="1"/>
</dbReference>
<dbReference type="InParanoid" id="A0A6P8Y2R6"/>
<reference evidence="4" key="1">
    <citation type="submission" date="2025-08" db="UniProtKB">
        <authorList>
            <consortium name="RefSeq"/>
        </authorList>
    </citation>
    <scope>IDENTIFICATION</scope>
    <source>
        <tissue evidence="4">Total insect</tissue>
    </source>
</reference>
<dbReference type="Pfam" id="PF00656">
    <property type="entry name" value="Peptidase_C14"/>
    <property type="match status" value="1"/>
</dbReference>
<dbReference type="Pfam" id="PF16984">
    <property type="entry name" value="Grp7_allergen"/>
    <property type="match status" value="1"/>
</dbReference>
<dbReference type="PRINTS" id="PR00376">
    <property type="entry name" value="IL1BCENZYME"/>
</dbReference>
<protein>
    <submittedName>
        <fullName evidence="4">Uncharacterized protein LOC117639241 isoform X1</fullName>
    </submittedName>
</protein>
<dbReference type="SUPFAM" id="SSF52129">
    <property type="entry name" value="Caspase-like"/>
    <property type="match status" value="1"/>
</dbReference>
<keyword evidence="3" id="KW-1185">Reference proteome</keyword>
<dbReference type="Proteomes" id="UP000515158">
    <property type="component" value="Unplaced"/>
</dbReference>
<dbReference type="RefSeq" id="XP_034230615.1">
    <property type="nucleotide sequence ID" value="XM_034374724.1"/>
</dbReference>
<dbReference type="OrthoDB" id="8187668at2759"/>
<gene>
    <name evidence="4" type="primary">LOC117639241</name>
</gene>